<protein>
    <submittedName>
        <fullName evidence="1">Uncharacterized protein</fullName>
    </submittedName>
</protein>
<dbReference type="Proteomes" id="UP000814140">
    <property type="component" value="Unassembled WGS sequence"/>
</dbReference>
<proteinExistence type="predicted"/>
<gene>
    <name evidence="1" type="ORF">BV25DRAFT_1842812</name>
</gene>
<organism evidence="1 2">
    <name type="scientific">Artomyces pyxidatus</name>
    <dbReference type="NCBI Taxonomy" id="48021"/>
    <lineage>
        <taxon>Eukaryota</taxon>
        <taxon>Fungi</taxon>
        <taxon>Dikarya</taxon>
        <taxon>Basidiomycota</taxon>
        <taxon>Agaricomycotina</taxon>
        <taxon>Agaricomycetes</taxon>
        <taxon>Russulales</taxon>
        <taxon>Auriscalpiaceae</taxon>
        <taxon>Artomyces</taxon>
    </lineage>
</organism>
<reference evidence="1" key="2">
    <citation type="journal article" date="2022" name="New Phytol.">
        <title>Evolutionary transition to the ectomycorrhizal habit in the genomes of a hyperdiverse lineage of mushroom-forming fungi.</title>
        <authorList>
            <person name="Looney B."/>
            <person name="Miyauchi S."/>
            <person name="Morin E."/>
            <person name="Drula E."/>
            <person name="Courty P.E."/>
            <person name="Kohler A."/>
            <person name="Kuo A."/>
            <person name="LaButti K."/>
            <person name="Pangilinan J."/>
            <person name="Lipzen A."/>
            <person name="Riley R."/>
            <person name="Andreopoulos W."/>
            <person name="He G."/>
            <person name="Johnson J."/>
            <person name="Nolan M."/>
            <person name="Tritt A."/>
            <person name="Barry K.W."/>
            <person name="Grigoriev I.V."/>
            <person name="Nagy L.G."/>
            <person name="Hibbett D."/>
            <person name="Henrissat B."/>
            <person name="Matheny P.B."/>
            <person name="Labbe J."/>
            <person name="Martin F.M."/>
        </authorList>
    </citation>
    <scope>NUCLEOTIDE SEQUENCE</scope>
    <source>
        <strain evidence="1">HHB10654</strain>
    </source>
</reference>
<sequence>MGRRRSQAASQKTAAEQVGAVEPDDDRAPPRETRRSKRVREEAAAQEENDNPLTGSSRKGSRGQPQKKAKQARGSTPVTAEPTRRKRANTSELQPDTIKKPKAKAHQGIGLQPSAPAVLESDTSNASDHQPATRAPSRGRRLTKRQGSPTASTDIAEALDGLQVADVEEIPNEDEDSEEGTGSESESSKSTSEEEGSEKFSESGGSGAEQGHAGHGATKGGKGKSRSSAGEQLSLAIPAFEKSKSKGKGVAAGDSNGFSSVSRRKGARVVTPNERPVALISDSDSDDPNKTKWPALPKRVKPRPITSLAASPTSTIAPQEQPGPRHVRRW</sequence>
<evidence type="ECO:0000313" key="2">
    <source>
        <dbReference type="Proteomes" id="UP000814140"/>
    </source>
</evidence>
<name>A0ACB8SGT4_9AGAM</name>
<dbReference type="EMBL" id="MU277283">
    <property type="protein sequence ID" value="KAI0055663.1"/>
    <property type="molecule type" value="Genomic_DNA"/>
</dbReference>
<comment type="caution">
    <text evidence="1">The sequence shown here is derived from an EMBL/GenBank/DDBJ whole genome shotgun (WGS) entry which is preliminary data.</text>
</comment>
<accession>A0ACB8SGT4</accession>
<reference evidence="1" key="1">
    <citation type="submission" date="2021-03" db="EMBL/GenBank/DDBJ databases">
        <authorList>
            <consortium name="DOE Joint Genome Institute"/>
            <person name="Ahrendt S."/>
            <person name="Looney B.P."/>
            <person name="Miyauchi S."/>
            <person name="Morin E."/>
            <person name="Drula E."/>
            <person name="Courty P.E."/>
            <person name="Chicoki N."/>
            <person name="Fauchery L."/>
            <person name="Kohler A."/>
            <person name="Kuo A."/>
            <person name="Labutti K."/>
            <person name="Pangilinan J."/>
            <person name="Lipzen A."/>
            <person name="Riley R."/>
            <person name="Andreopoulos W."/>
            <person name="He G."/>
            <person name="Johnson J."/>
            <person name="Barry K.W."/>
            <person name="Grigoriev I.V."/>
            <person name="Nagy L."/>
            <person name="Hibbett D."/>
            <person name="Henrissat B."/>
            <person name="Matheny P.B."/>
            <person name="Labbe J."/>
            <person name="Martin F."/>
        </authorList>
    </citation>
    <scope>NUCLEOTIDE SEQUENCE</scope>
    <source>
        <strain evidence="1">HHB10654</strain>
    </source>
</reference>
<evidence type="ECO:0000313" key="1">
    <source>
        <dbReference type="EMBL" id="KAI0055663.1"/>
    </source>
</evidence>
<keyword evidence="2" id="KW-1185">Reference proteome</keyword>